<accession>A0A0K0GJS0</accession>
<proteinExistence type="predicted"/>
<evidence type="ECO:0000313" key="3">
    <source>
        <dbReference type="Proteomes" id="UP000001740"/>
    </source>
</evidence>
<protein>
    <submittedName>
        <fullName evidence="2">Uncharacterized protein</fullName>
    </submittedName>
</protein>
<feature type="compositionally biased region" description="Polar residues" evidence="1">
    <location>
        <begin position="1"/>
        <end position="13"/>
    </location>
</feature>
<dbReference type="KEGG" id="xop:PXO_00037"/>
<organism evidence="2 3">
    <name type="scientific">Xanthomonas oryzae pv. oryzae (strain PXO99A)</name>
    <dbReference type="NCBI Taxonomy" id="360094"/>
    <lineage>
        <taxon>Bacteria</taxon>
        <taxon>Pseudomonadati</taxon>
        <taxon>Pseudomonadota</taxon>
        <taxon>Gammaproteobacteria</taxon>
        <taxon>Lysobacterales</taxon>
        <taxon>Lysobacteraceae</taxon>
        <taxon>Xanthomonas</taxon>
    </lineage>
</organism>
<dbReference type="AlphaFoldDB" id="A0A0K0GJS0"/>
<evidence type="ECO:0000313" key="2">
    <source>
        <dbReference type="EMBL" id="ACD58424.1"/>
    </source>
</evidence>
<gene>
    <name evidence="2" type="ordered locus">PXO_00037</name>
</gene>
<name>A0A0K0GJS0_XANOP</name>
<dbReference type="HOGENOM" id="CLU_3319350_0_0_6"/>
<sequence length="39" mass="4054">MPAPHRSSQSSNAGVPLQRMQPGHASGDSIPQIATRGMP</sequence>
<evidence type="ECO:0000256" key="1">
    <source>
        <dbReference type="SAM" id="MobiDB-lite"/>
    </source>
</evidence>
<feature type="region of interest" description="Disordered" evidence="1">
    <location>
        <begin position="1"/>
        <end position="39"/>
    </location>
</feature>
<dbReference type="Proteomes" id="UP000001740">
    <property type="component" value="Chromosome"/>
</dbReference>
<dbReference type="EMBL" id="CP000967">
    <property type="protein sequence ID" value="ACD58424.1"/>
    <property type="molecule type" value="Genomic_DNA"/>
</dbReference>
<reference evidence="2 3" key="1">
    <citation type="journal article" date="2008" name="BMC Genomics">
        <title>Genome sequence and rapid evolution of the rice pathogen Xanthomonas oryzae pv. oryzae PXO99A.</title>
        <authorList>
            <person name="Salzberg S.L."/>
            <person name="Sommer D.D."/>
            <person name="Schatz M.C."/>
            <person name="Phillippy A.M."/>
            <person name="Rabinowicz P.D."/>
            <person name="Tsuge S."/>
            <person name="Furutani A."/>
            <person name="Ochiai H."/>
            <person name="Delcher A.L."/>
            <person name="Kelley D."/>
            <person name="Madupu R."/>
            <person name="Puiu D."/>
            <person name="Radune D."/>
            <person name="Shumway M."/>
            <person name="Trapnell C."/>
            <person name="Aparna G."/>
            <person name="Jha G."/>
            <person name="Pandey A."/>
            <person name="Patil P.B."/>
            <person name="Ishihara H."/>
            <person name="Meyer D.F."/>
            <person name="Szurek B."/>
            <person name="Verdier V."/>
            <person name="Koebnik R."/>
            <person name="Dow J.M."/>
            <person name="Ryan R.P."/>
            <person name="Hirata H."/>
            <person name="Tsuyumu S."/>
            <person name="Won Lee S."/>
            <person name="Seo Y.S."/>
            <person name="Sriariyanum M."/>
            <person name="Ronald P.C."/>
            <person name="Sonti R.V."/>
            <person name="Van Sluys M.A."/>
            <person name="Leach J.E."/>
            <person name="White F.F."/>
            <person name="Bogdanove A.J."/>
        </authorList>
    </citation>
    <scope>NUCLEOTIDE SEQUENCE [LARGE SCALE GENOMIC DNA]</scope>
    <source>
        <strain evidence="2 3">PXO99A</strain>
    </source>
</reference>